<dbReference type="KEGG" id="sphv:F9278_41315"/>
<accession>A0A5P8KG04</accession>
<evidence type="ECO:0000313" key="3">
    <source>
        <dbReference type="Proteomes" id="UP000327294"/>
    </source>
</evidence>
<dbReference type="RefSeq" id="WP_152172885.1">
    <property type="nucleotide sequence ID" value="NZ_CP045096.1"/>
</dbReference>
<evidence type="ECO:0000313" key="2">
    <source>
        <dbReference type="EMBL" id="QFR01558.1"/>
    </source>
</evidence>
<proteinExistence type="predicted"/>
<reference evidence="2 3" key="1">
    <citation type="submission" date="2019-10" db="EMBL/GenBank/DDBJ databases">
        <title>Streptomyces sp. strain GY16 isolated from leaves of Broussonetia papyrifera.</title>
        <authorList>
            <person name="Mo P."/>
        </authorList>
    </citation>
    <scope>NUCLEOTIDE SEQUENCE [LARGE SCALE GENOMIC DNA]</scope>
    <source>
        <strain evidence="2 3">GY16</strain>
    </source>
</reference>
<organism evidence="2 3">
    <name type="scientific">Streptomyces phaeolivaceus</name>
    <dbReference type="NCBI Taxonomy" id="2653200"/>
    <lineage>
        <taxon>Bacteria</taxon>
        <taxon>Bacillati</taxon>
        <taxon>Actinomycetota</taxon>
        <taxon>Actinomycetes</taxon>
        <taxon>Kitasatosporales</taxon>
        <taxon>Streptomycetaceae</taxon>
        <taxon>Streptomyces</taxon>
    </lineage>
</organism>
<dbReference type="EMBL" id="CP045096">
    <property type="protein sequence ID" value="QFR01558.1"/>
    <property type="molecule type" value="Genomic_DNA"/>
</dbReference>
<evidence type="ECO:0000256" key="1">
    <source>
        <dbReference type="SAM" id="MobiDB-lite"/>
    </source>
</evidence>
<gene>
    <name evidence="2" type="ORF">F9278_41315</name>
</gene>
<dbReference type="AlphaFoldDB" id="A0A5P8KG04"/>
<keyword evidence="3" id="KW-1185">Reference proteome</keyword>
<sequence length="149" mass="15334">MYFATKPLDNPYDLAVDVDLDVYGVSFDPDPATVPEAEAGTPAAISWKAADNHAPVHGTIKGGALGSARTARPAIATGATRTTAVEVPGTASAVPGTWRSRAISHPAVWSSRWTVSARALPRVTAGSVPFAGVSPRHGSVPSPRRCGPP</sequence>
<name>A0A5P8KG04_9ACTN</name>
<dbReference type="Proteomes" id="UP000327294">
    <property type="component" value="Chromosome"/>
</dbReference>
<feature type="region of interest" description="Disordered" evidence="1">
    <location>
        <begin position="127"/>
        <end position="149"/>
    </location>
</feature>
<protein>
    <submittedName>
        <fullName evidence="2">Uncharacterized protein</fullName>
    </submittedName>
</protein>